<protein>
    <submittedName>
        <fullName evidence="1">CatB-related O-acetyltransferase</fullName>
        <ecNumber evidence="1">2.3.1.-</ecNumber>
    </submittedName>
</protein>
<dbReference type="PANTHER" id="PTHR43300:SF11">
    <property type="entry name" value="ACETYLTRANSFERASE RV3034C-RELATED"/>
    <property type="match status" value="1"/>
</dbReference>
<evidence type="ECO:0000313" key="1">
    <source>
        <dbReference type="EMBL" id="MFC6206115.1"/>
    </source>
</evidence>
<keyword evidence="1" id="KW-0012">Acyltransferase</keyword>
<keyword evidence="2" id="KW-1185">Reference proteome</keyword>
<dbReference type="InterPro" id="IPR011004">
    <property type="entry name" value="Trimer_LpxA-like_sf"/>
</dbReference>
<keyword evidence="1" id="KW-0808">Transferase</keyword>
<dbReference type="Gene3D" id="2.160.10.10">
    <property type="entry name" value="Hexapeptide repeat proteins"/>
    <property type="match status" value="1"/>
</dbReference>
<dbReference type="Proteomes" id="UP001596254">
    <property type="component" value="Unassembled WGS sequence"/>
</dbReference>
<dbReference type="EMBL" id="JBHSSK010000004">
    <property type="protein sequence ID" value="MFC6206115.1"/>
    <property type="molecule type" value="Genomic_DNA"/>
</dbReference>
<evidence type="ECO:0000313" key="2">
    <source>
        <dbReference type="Proteomes" id="UP001596254"/>
    </source>
</evidence>
<gene>
    <name evidence="1" type="ORF">ACFP1G_01220</name>
</gene>
<sequence length="282" mass="31874">MTEIAGVTFFQQELTYQENRHRQEILYSKPVNTLFRKQRVYSEIKSQEPRFKVGQDKIIVGNHAVIEPYAAFGRGRVIHSMGAFSYSWSNLPVNTVMGRYSSVAVGSSVMNVDHALHHFTTSSLTFDSYHQPFKDYLTDHPELSFDTVGQDGMYRIKPVVIGNDVWIGKGCVFGNKGIVVNDGAVVAAGSLVTKDVPPYAVVGGWPAKVIKFRFDFATIHELMRLKWWQYDFGQFQGIEVKEEIGSFIQKVRTLENRGQLTPYVPTPLTLAMIQAAAKREDE</sequence>
<name>A0ABW1SPS5_9LACO</name>
<comment type="caution">
    <text evidence="1">The sequence shown here is derived from an EMBL/GenBank/DDBJ whole genome shotgun (WGS) entry which is preliminary data.</text>
</comment>
<reference evidence="2" key="1">
    <citation type="journal article" date="2019" name="Int. J. Syst. Evol. Microbiol.">
        <title>The Global Catalogue of Microorganisms (GCM) 10K type strain sequencing project: providing services to taxonomists for standard genome sequencing and annotation.</title>
        <authorList>
            <consortium name="The Broad Institute Genomics Platform"/>
            <consortium name="The Broad Institute Genome Sequencing Center for Infectious Disease"/>
            <person name="Wu L."/>
            <person name="Ma J."/>
        </authorList>
    </citation>
    <scope>NUCLEOTIDE SEQUENCE [LARGE SCALE GENOMIC DNA]</scope>
    <source>
        <strain evidence="2">CCM 8905</strain>
    </source>
</reference>
<dbReference type="GO" id="GO:0016746">
    <property type="term" value="F:acyltransferase activity"/>
    <property type="evidence" value="ECO:0007669"/>
    <property type="project" value="UniProtKB-KW"/>
</dbReference>
<dbReference type="EC" id="2.3.1.-" evidence="1"/>
<dbReference type="SUPFAM" id="SSF51161">
    <property type="entry name" value="Trimeric LpxA-like enzymes"/>
    <property type="match status" value="1"/>
</dbReference>
<organism evidence="1 2">
    <name type="scientific">Levilactobacillus tongjiangensis</name>
    <dbReference type="NCBI Taxonomy" id="2486023"/>
    <lineage>
        <taxon>Bacteria</taxon>
        <taxon>Bacillati</taxon>
        <taxon>Bacillota</taxon>
        <taxon>Bacilli</taxon>
        <taxon>Lactobacillales</taxon>
        <taxon>Lactobacillaceae</taxon>
        <taxon>Levilactobacillus</taxon>
    </lineage>
</organism>
<proteinExistence type="predicted"/>
<dbReference type="RefSeq" id="WP_318531120.1">
    <property type="nucleotide sequence ID" value="NZ_JBHSSK010000004.1"/>
</dbReference>
<dbReference type="InterPro" id="IPR050179">
    <property type="entry name" value="Trans_hexapeptide_repeat"/>
</dbReference>
<dbReference type="PANTHER" id="PTHR43300">
    <property type="entry name" value="ACETYLTRANSFERASE"/>
    <property type="match status" value="1"/>
</dbReference>
<accession>A0ABW1SPS5</accession>
<dbReference type="CDD" id="cd03349">
    <property type="entry name" value="LbH_XAT"/>
    <property type="match status" value="1"/>
</dbReference>